<evidence type="ECO:0000313" key="11">
    <source>
        <dbReference type="EMBL" id="CAI9088462.1"/>
    </source>
</evidence>
<comment type="subcellular location">
    <subcellularLocation>
        <location evidence="1">Plastid</location>
        <location evidence="1">Chloroplast membrane</location>
        <topology evidence="1">Multi-pass membrane protein</topology>
    </subcellularLocation>
</comment>
<evidence type="ECO:0000256" key="5">
    <source>
        <dbReference type="ARBA" id="ARBA00022692"/>
    </source>
</evidence>
<proteinExistence type="predicted"/>
<dbReference type="InterPro" id="IPR037185">
    <property type="entry name" value="EmrE-like"/>
</dbReference>
<keyword evidence="7 9" id="KW-1133">Transmembrane helix</keyword>
<keyword evidence="12" id="KW-1185">Reference proteome</keyword>
<reference evidence="11" key="1">
    <citation type="submission" date="2023-03" db="EMBL/GenBank/DDBJ databases">
        <authorList>
            <person name="Julca I."/>
        </authorList>
    </citation>
    <scope>NUCLEOTIDE SEQUENCE</scope>
</reference>
<dbReference type="Proteomes" id="UP001161247">
    <property type="component" value="Chromosome 1"/>
</dbReference>
<evidence type="ECO:0000259" key="10">
    <source>
        <dbReference type="Pfam" id="PF03151"/>
    </source>
</evidence>
<feature type="transmembrane region" description="Helical" evidence="9">
    <location>
        <begin position="112"/>
        <end position="129"/>
    </location>
</feature>
<keyword evidence="8 9" id="KW-0472">Membrane</keyword>
<keyword evidence="2" id="KW-0813">Transport</keyword>
<gene>
    <name evidence="11" type="ORF">OLC1_LOCUS1037</name>
</gene>
<dbReference type="GO" id="GO:0015605">
    <property type="term" value="F:organophosphate ester transmembrane transporter activity"/>
    <property type="evidence" value="ECO:0007669"/>
    <property type="project" value="UniProtKB-ARBA"/>
</dbReference>
<dbReference type="NCBIfam" id="TIGR00817">
    <property type="entry name" value="tpt"/>
    <property type="match status" value="1"/>
</dbReference>
<organism evidence="11 12">
    <name type="scientific">Oldenlandia corymbosa var. corymbosa</name>
    <dbReference type="NCBI Taxonomy" id="529605"/>
    <lineage>
        <taxon>Eukaryota</taxon>
        <taxon>Viridiplantae</taxon>
        <taxon>Streptophyta</taxon>
        <taxon>Embryophyta</taxon>
        <taxon>Tracheophyta</taxon>
        <taxon>Spermatophyta</taxon>
        <taxon>Magnoliopsida</taxon>
        <taxon>eudicotyledons</taxon>
        <taxon>Gunneridae</taxon>
        <taxon>Pentapetalae</taxon>
        <taxon>asterids</taxon>
        <taxon>lamiids</taxon>
        <taxon>Gentianales</taxon>
        <taxon>Rubiaceae</taxon>
        <taxon>Rubioideae</taxon>
        <taxon>Spermacoceae</taxon>
        <taxon>Hedyotis-Oldenlandia complex</taxon>
        <taxon>Oldenlandia</taxon>
    </lineage>
</organism>
<dbReference type="GO" id="GO:0031969">
    <property type="term" value="C:chloroplast membrane"/>
    <property type="evidence" value="ECO:0007669"/>
    <property type="project" value="UniProtKB-SubCell"/>
</dbReference>
<dbReference type="InterPro" id="IPR004853">
    <property type="entry name" value="Sugar_P_trans_dom"/>
</dbReference>
<evidence type="ECO:0000256" key="3">
    <source>
        <dbReference type="ARBA" id="ARBA00022528"/>
    </source>
</evidence>
<sequence>MISSLKQPVLNFNGVEVMRPKSSRPPTRRSVLLPPLPALNARRRSSFVSLTKPLFVSKVESFGTLEKSAPAWSDDHHKQKNHLVVCKAYEADKSSPIEDSQAPTETARKLKIGVYFAVWWALNVVFNIYNKKVLNAYPFPWLTSTLSLAAGSLIMFISWALRIAETPKTDLEFWKALFPVAVAHTIGHVAATVSMSKVAVSFTHIIKSAEPAFSVLVSSFILGETFPMPVYLSLVPIIGGCALAAVTELNFNMIGFLGAMISNLAFVFRNIFSKRGMKGKSVSGMNYYACLSIMSLVILTPFAIAVEGPKAWALGFEKASAQIGPQLIWWMAAQSIFYHLYNQVSYMSLDEISPLTFSIGNTMKRISVIVSSIIIFRTPVQPVNALGAAIAILGTFLYSQAKQ</sequence>
<dbReference type="PANTHER" id="PTHR11132">
    <property type="entry name" value="SOLUTE CARRIER FAMILY 35"/>
    <property type="match status" value="1"/>
</dbReference>
<protein>
    <submittedName>
        <fullName evidence="11">OLC1v1022796C1</fullName>
    </submittedName>
</protein>
<dbReference type="SUPFAM" id="SSF103481">
    <property type="entry name" value="Multidrug resistance efflux transporter EmrE"/>
    <property type="match status" value="2"/>
</dbReference>
<dbReference type="InterPro" id="IPR050186">
    <property type="entry name" value="TPT_transporter"/>
</dbReference>
<evidence type="ECO:0000256" key="9">
    <source>
        <dbReference type="SAM" id="Phobius"/>
    </source>
</evidence>
<evidence type="ECO:0000256" key="7">
    <source>
        <dbReference type="ARBA" id="ARBA00022989"/>
    </source>
</evidence>
<feature type="transmembrane region" description="Helical" evidence="9">
    <location>
        <begin position="141"/>
        <end position="161"/>
    </location>
</feature>
<keyword evidence="4" id="KW-0934">Plastid</keyword>
<evidence type="ECO:0000256" key="4">
    <source>
        <dbReference type="ARBA" id="ARBA00022640"/>
    </source>
</evidence>
<dbReference type="InterPro" id="IPR004696">
    <property type="entry name" value="Tpt_PEP_transl"/>
</dbReference>
<feature type="transmembrane region" description="Helical" evidence="9">
    <location>
        <begin position="253"/>
        <end position="272"/>
    </location>
</feature>
<evidence type="ECO:0000256" key="1">
    <source>
        <dbReference type="ARBA" id="ARBA00004508"/>
    </source>
</evidence>
<dbReference type="EMBL" id="OX459118">
    <property type="protein sequence ID" value="CAI9088462.1"/>
    <property type="molecule type" value="Genomic_DNA"/>
</dbReference>
<keyword evidence="3" id="KW-0150">Chloroplast</keyword>
<dbReference type="GO" id="GO:0015120">
    <property type="term" value="F:phosphoglycerate transmembrane transporter activity"/>
    <property type="evidence" value="ECO:0007669"/>
    <property type="project" value="UniProtKB-ARBA"/>
</dbReference>
<dbReference type="AlphaFoldDB" id="A0AAV1BZA2"/>
<evidence type="ECO:0000256" key="2">
    <source>
        <dbReference type="ARBA" id="ARBA00022448"/>
    </source>
</evidence>
<feature type="domain" description="Sugar phosphate transporter" evidence="10">
    <location>
        <begin position="110"/>
        <end position="399"/>
    </location>
</feature>
<keyword evidence="6" id="KW-0809">Transit peptide</keyword>
<keyword evidence="5 9" id="KW-0812">Transmembrane</keyword>
<feature type="transmembrane region" description="Helical" evidence="9">
    <location>
        <begin position="284"/>
        <end position="303"/>
    </location>
</feature>
<evidence type="ECO:0000313" key="12">
    <source>
        <dbReference type="Proteomes" id="UP001161247"/>
    </source>
</evidence>
<name>A0AAV1BZA2_OLDCO</name>
<evidence type="ECO:0000256" key="6">
    <source>
        <dbReference type="ARBA" id="ARBA00022946"/>
    </source>
</evidence>
<accession>A0AAV1BZA2</accession>
<evidence type="ECO:0000256" key="8">
    <source>
        <dbReference type="ARBA" id="ARBA00023136"/>
    </source>
</evidence>
<dbReference type="Pfam" id="PF03151">
    <property type="entry name" value="TPT"/>
    <property type="match status" value="1"/>
</dbReference>